<name>A0A5C8LXN3_9GAMM</name>
<comment type="similarity">
    <text evidence="1">Belongs to the membrane fusion protein (MFP) (TC 8.A.1) family.</text>
</comment>
<dbReference type="RefSeq" id="WP_147903292.1">
    <property type="nucleotide sequence ID" value="NZ_BAAAGC010000017.1"/>
</dbReference>
<organism evidence="3 4">
    <name type="scientific">Rheinheimera tangshanensis</name>
    <dbReference type="NCBI Taxonomy" id="400153"/>
    <lineage>
        <taxon>Bacteria</taxon>
        <taxon>Pseudomonadati</taxon>
        <taxon>Pseudomonadota</taxon>
        <taxon>Gammaproteobacteria</taxon>
        <taxon>Chromatiales</taxon>
        <taxon>Chromatiaceae</taxon>
        <taxon>Rheinheimera</taxon>
    </lineage>
</organism>
<dbReference type="InterPro" id="IPR058649">
    <property type="entry name" value="CzcB_C"/>
</dbReference>
<dbReference type="SUPFAM" id="SSF111369">
    <property type="entry name" value="HlyD-like secretion proteins"/>
    <property type="match status" value="1"/>
</dbReference>
<gene>
    <name evidence="3" type="ORF">FU839_03875</name>
</gene>
<feature type="domain" description="CzcB-like C-terminal circularly permuted SH3-like" evidence="2">
    <location>
        <begin position="307"/>
        <end position="359"/>
    </location>
</feature>
<dbReference type="PANTHER" id="PTHR30469">
    <property type="entry name" value="MULTIDRUG RESISTANCE PROTEIN MDTA"/>
    <property type="match status" value="1"/>
</dbReference>
<dbReference type="Gene3D" id="2.40.420.20">
    <property type="match status" value="1"/>
</dbReference>
<evidence type="ECO:0000313" key="4">
    <source>
        <dbReference type="Proteomes" id="UP000321814"/>
    </source>
</evidence>
<dbReference type="NCBIfam" id="TIGR01730">
    <property type="entry name" value="RND_mfp"/>
    <property type="match status" value="1"/>
</dbReference>
<sequence length="383" mass="41151">MKLTPKQRQSIPLIVFVLLLLTIFIFVAVRSGPLAPISVTLSTVESRTISPDLSGVGTVQARYTYKIGPVITGKIASLNVNVGERVEAGQLLGEMDAVDIAQRLQAQEAAIRSSEAVVLQATAKEDYAKSQARRYEQLILTRGTSEETLLSKRQELAIASATLSASISEMARLRAERDALLSQLKNLNLIAFADGLVAARNAEPGSTVTAGQTVIEIIDPDSLWINARFDQHSAEGLAAGLPAEITLRSRQSQTLAGSVLWVEPKADAVTEEMLAKIVFATTPTPLPSIGELAQIRLRLPALAETPTVLNAAIRTLNGQRGVWKLTQDGILFVPVVLGRTDLDGYVQVLEGLQVGDQVVLYSDKTLKADSRIHITGSLTGTSR</sequence>
<evidence type="ECO:0000259" key="2">
    <source>
        <dbReference type="Pfam" id="PF25975"/>
    </source>
</evidence>
<proteinExistence type="inferred from homology"/>
<dbReference type="Gene3D" id="2.40.30.170">
    <property type="match status" value="1"/>
</dbReference>
<comment type="caution">
    <text evidence="3">The sequence shown here is derived from an EMBL/GenBank/DDBJ whole genome shotgun (WGS) entry which is preliminary data.</text>
</comment>
<dbReference type="EMBL" id="VRLR01000002">
    <property type="protein sequence ID" value="TXK82036.1"/>
    <property type="molecule type" value="Genomic_DNA"/>
</dbReference>
<evidence type="ECO:0000313" key="3">
    <source>
        <dbReference type="EMBL" id="TXK82036.1"/>
    </source>
</evidence>
<evidence type="ECO:0000256" key="1">
    <source>
        <dbReference type="ARBA" id="ARBA00009477"/>
    </source>
</evidence>
<dbReference type="GO" id="GO:1990281">
    <property type="term" value="C:efflux pump complex"/>
    <property type="evidence" value="ECO:0007669"/>
    <property type="project" value="TreeGrafter"/>
</dbReference>
<dbReference type="PANTHER" id="PTHR30469:SF15">
    <property type="entry name" value="HLYD FAMILY OF SECRETION PROTEINS"/>
    <property type="match status" value="1"/>
</dbReference>
<reference evidence="3 4" key="1">
    <citation type="submission" date="2019-08" db="EMBL/GenBank/DDBJ databases">
        <title>Draft genome analysis of Rheinheimera tangshanensis isolated from the roots of fresh rice plants (Oryza sativa).</title>
        <authorList>
            <person name="Yu Q."/>
            <person name="Qi Y."/>
            <person name="Zhang H."/>
            <person name="Pu J."/>
        </authorList>
    </citation>
    <scope>NUCLEOTIDE SEQUENCE [LARGE SCALE GENOMIC DNA]</scope>
    <source>
        <strain evidence="3 4">JA3-B52</strain>
    </source>
</reference>
<dbReference type="AlphaFoldDB" id="A0A5C8LXN3"/>
<dbReference type="OrthoDB" id="9781888at2"/>
<accession>A0A5C8LXN3</accession>
<dbReference type="GO" id="GO:0015562">
    <property type="term" value="F:efflux transmembrane transporter activity"/>
    <property type="evidence" value="ECO:0007669"/>
    <property type="project" value="TreeGrafter"/>
</dbReference>
<dbReference type="Proteomes" id="UP000321814">
    <property type="component" value="Unassembled WGS sequence"/>
</dbReference>
<dbReference type="InterPro" id="IPR006143">
    <property type="entry name" value="RND_pump_MFP"/>
</dbReference>
<keyword evidence="4" id="KW-1185">Reference proteome</keyword>
<dbReference type="Pfam" id="PF25975">
    <property type="entry name" value="CzcB_C"/>
    <property type="match status" value="1"/>
</dbReference>
<dbReference type="Gene3D" id="2.40.50.100">
    <property type="match status" value="1"/>
</dbReference>
<protein>
    <submittedName>
        <fullName evidence="3">Efflux RND transporter periplasmic adaptor subunit</fullName>
    </submittedName>
</protein>